<accession>A0A6A7MVN9</accession>
<evidence type="ECO:0008006" key="4">
    <source>
        <dbReference type="Google" id="ProtNLM"/>
    </source>
</evidence>
<feature type="signal peptide" evidence="1">
    <location>
        <begin position="1"/>
        <end position="23"/>
    </location>
</feature>
<gene>
    <name evidence="2" type="ORF">GEV02_02535</name>
</gene>
<comment type="caution">
    <text evidence="2">The sequence shown here is derived from an EMBL/GenBank/DDBJ whole genome shotgun (WGS) entry which is preliminary data.</text>
</comment>
<evidence type="ECO:0000313" key="3">
    <source>
        <dbReference type="Proteomes" id="UP000440498"/>
    </source>
</evidence>
<evidence type="ECO:0000313" key="2">
    <source>
        <dbReference type="EMBL" id="MQA37015.1"/>
    </source>
</evidence>
<protein>
    <recommendedName>
        <fullName evidence="4">EfeO-type cupredoxin-like domain-containing protein</fullName>
    </recommendedName>
</protein>
<evidence type="ECO:0000256" key="1">
    <source>
        <dbReference type="SAM" id="SignalP"/>
    </source>
</evidence>
<name>A0A6A7MVN9_9BURK</name>
<dbReference type="AlphaFoldDB" id="A0A6A7MVN9"/>
<dbReference type="PROSITE" id="PS51257">
    <property type="entry name" value="PROKAR_LIPOPROTEIN"/>
    <property type="match status" value="1"/>
</dbReference>
<sequence length="115" mass="12498">MKKRLLLLLIVCAFVACSRSSSDGVTFIVKNVSTEPLRSMVVHVTGNSYAIGDIEAGASKSVVLHPTSDSHVELAFTDHPRLKVDCYLEYGYGGTLATEITVDRVVAVKDSTIRR</sequence>
<organism evidence="2 3">
    <name type="scientific">Rugamonas aquatica</name>
    <dbReference type="NCBI Taxonomy" id="2743357"/>
    <lineage>
        <taxon>Bacteria</taxon>
        <taxon>Pseudomonadati</taxon>
        <taxon>Pseudomonadota</taxon>
        <taxon>Betaproteobacteria</taxon>
        <taxon>Burkholderiales</taxon>
        <taxon>Oxalobacteraceae</taxon>
        <taxon>Telluria group</taxon>
        <taxon>Rugamonas</taxon>
    </lineage>
</organism>
<keyword evidence="1" id="KW-0732">Signal</keyword>
<feature type="chain" id="PRO_5025685072" description="EfeO-type cupredoxin-like domain-containing protein" evidence="1">
    <location>
        <begin position="24"/>
        <end position="115"/>
    </location>
</feature>
<dbReference type="Proteomes" id="UP000440498">
    <property type="component" value="Unassembled WGS sequence"/>
</dbReference>
<reference evidence="2 3" key="1">
    <citation type="submission" date="2019-10" db="EMBL/GenBank/DDBJ databases">
        <title>Two novel species isolated from a subtropical stream in China.</title>
        <authorList>
            <person name="Lu H."/>
        </authorList>
    </citation>
    <scope>NUCLEOTIDE SEQUENCE [LARGE SCALE GENOMIC DNA]</scope>
    <source>
        <strain evidence="2 3">FT29W</strain>
    </source>
</reference>
<dbReference type="RefSeq" id="WP_152836356.1">
    <property type="nucleotide sequence ID" value="NZ_WHUG01000001.1"/>
</dbReference>
<dbReference type="EMBL" id="WHUG01000001">
    <property type="protein sequence ID" value="MQA37015.1"/>
    <property type="molecule type" value="Genomic_DNA"/>
</dbReference>
<proteinExistence type="predicted"/>
<keyword evidence="3" id="KW-1185">Reference proteome</keyword>